<dbReference type="InterPro" id="IPR036097">
    <property type="entry name" value="HisK_dim/P_sf"/>
</dbReference>
<dbReference type="InterPro" id="IPR004358">
    <property type="entry name" value="Sig_transdc_His_kin-like_C"/>
</dbReference>
<evidence type="ECO:0000256" key="9">
    <source>
        <dbReference type="ARBA" id="ARBA00022989"/>
    </source>
</evidence>
<evidence type="ECO:0000259" key="13">
    <source>
        <dbReference type="PROSITE" id="PS50109"/>
    </source>
</evidence>
<dbReference type="SMART" id="SM00387">
    <property type="entry name" value="HATPase_c"/>
    <property type="match status" value="1"/>
</dbReference>
<keyword evidence="7 12" id="KW-0812">Transmembrane</keyword>
<keyword evidence="11 12" id="KW-0472">Membrane</keyword>
<feature type="domain" description="Histidine kinase" evidence="13">
    <location>
        <begin position="273"/>
        <end position="490"/>
    </location>
</feature>
<sequence>MKRKNTEVKELRKPSLTLKWAFASSFFIFIVITAFAIITYKTAVNLMMEREQEDAEQSTYEAVSHLADANKQLDKETSYKNLIELPNINEEVVNEHSQGDTSFVSELGQTHLSLYVYDLQENLVFRTGEKELALRSEKPKEPIITTNENSPGYLMIHPVFSKETREKIGYVQGFYDLSSFYEIRNRLLITLIILEVLSLLISGILGYLLSSHFLKPLKTLRNTMESIQKDPQTSIHTPEPKSKDELADLSDIFNSMLDRMRSYTEQQEQFVEDVSHELRTPVAVIEGHLNMLQRWGKEDPEILEESIEASLQEISRMKTLVQEMLDLSRAEQVDIYYKNETTRAREVVYQVFNNFKMLYPEFTFTIDDALRQEETVQIYRDHLEQILIIILDNAIKYSTQRKEIHLSIASNQQELELAVQDFGEGISQENLDKVFRRFYRVDKARARDKGGNGLGLSIVQKLLDSYKGTIVAESSLGQGTIFRISIPLVQKEEIDK</sequence>
<evidence type="ECO:0000256" key="7">
    <source>
        <dbReference type="ARBA" id="ARBA00022692"/>
    </source>
</evidence>
<dbReference type="InterPro" id="IPR050398">
    <property type="entry name" value="HssS/ArlS-like"/>
</dbReference>
<dbReference type="PRINTS" id="PR00344">
    <property type="entry name" value="BCTRLSENSOR"/>
</dbReference>
<name>A0ABP6KPF6_9ENTE</name>
<dbReference type="SMART" id="SM00304">
    <property type="entry name" value="HAMP"/>
    <property type="match status" value="1"/>
</dbReference>
<dbReference type="SMART" id="SM00388">
    <property type="entry name" value="HisKA"/>
    <property type="match status" value="1"/>
</dbReference>
<evidence type="ECO:0000256" key="5">
    <source>
        <dbReference type="ARBA" id="ARBA00022553"/>
    </source>
</evidence>
<dbReference type="Gene3D" id="3.30.565.10">
    <property type="entry name" value="Histidine kinase-like ATPase, C-terminal domain"/>
    <property type="match status" value="1"/>
</dbReference>
<organism evidence="15 16">
    <name type="scientific">Tetragenococcus solitarius</name>
    <dbReference type="NCBI Taxonomy" id="71453"/>
    <lineage>
        <taxon>Bacteria</taxon>
        <taxon>Bacillati</taxon>
        <taxon>Bacillota</taxon>
        <taxon>Bacilli</taxon>
        <taxon>Lactobacillales</taxon>
        <taxon>Enterococcaceae</taxon>
        <taxon>Tetragenococcus</taxon>
    </lineage>
</organism>
<dbReference type="InterPro" id="IPR005467">
    <property type="entry name" value="His_kinase_dom"/>
</dbReference>
<dbReference type="RefSeq" id="WP_068710723.1">
    <property type="nucleotide sequence ID" value="NZ_BAAAXQ010000055.1"/>
</dbReference>
<dbReference type="InterPro" id="IPR003660">
    <property type="entry name" value="HAMP_dom"/>
</dbReference>
<dbReference type="Proteomes" id="UP001501577">
    <property type="component" value="Unassembled WGS sequence"/>
</dbReference>
<dbReference type="SUPFAM" id="SSF158472">
    <property type="entry name" value="HAMP domain-like"/>
    <property type="match status" value="1"/>
</dbReference>
<proteinExistence type="predicted"/>
<dbReference type="InterPro" id="IPR003661">
    <property type="entry name" value="HisK_dim/P_dom"/>
</dbReference>
<accession>A0ABP6KPF6</accession>
<feature type="transmembrane region" description="Helical" evidence="12">
    <location>
        <begin position="187"/>
        <end position="209"/>
    </location>
</feature>
<evidence type="ECO:0000256" key="6">
    <source>
        <dbReference type="ARBA" id="ARBA00022679"/>
    </source>
</evidence>
<dbReference type="InterPro" id="IPR036890">
    <property type="entry name" value="HATPase_C_sf"/>
</dbReference>
<dbReference type="CDD" id="cd00082">
    <property type="entry name" value="HisKA"/>
    <property type="match status" value="1"/>
</dbReference>
<dbReference type="Gene3D" id="1.10.287.130">
    <property type="match status" value="1"/>
</dbReference>
<dbReference type="EC" id="2.7.13.3" evidence="3"/>
<dbReference type="GO" id="GO:0016301">
    <property type="term" value="F:kinase activity"/>
    <property type="evidence" value="ECO:0007669"/>
    <property type="project" value="UniProtKB-KW"/>
</dbReference>
<keyword evidence="6" id="KW-0808">Transferase</keyword>
<keyword evidence="9 12" id="KW-1133">Transmembrane helix</keyword>
<dbReference type="PANTHER" id="PTHR45528">
    <property type="entry name" value="SENSOR HISTIDINE KINASE CPXA"/>
    <property type="match status" value="1"/>
</dbReference>
<dbReference type="SUPFAM" id="SSF55874">
    <property type="entry name" value="ATPase domain of HSP90 chaperone/DNA topoisomerase II/histidine kinase"/>
    <property type="match status" value="1"/>
</dbReference>
<dbReference type="SUPFAM" id="SSF47384">
    <property type="entry name" value="Homodimeric domain of signal transducing histidine kinase"/>
    <property type="match status" value="1"/>
</dbReference>
<keyword evidence="10" id="KW-0902">Two-component regulatory system</keyword>
<evidence type="ECO:0000256" key="3">
    <source>
        <dbReference type="ARBA" id="ARBA00012438"/>
    </source>
</evidence>
<comment type="caution">
    <text evidence="15">The sequence shown here is derived from an EMBL/GenBank/DDBJ whole genome shotgun (WGS) entry which is preliminary data.</text>
</comment>
<dbReference type="Gene3D" id="6.10.340.10">
    <property type="match status" value="1"/>
</dbReference>
<evidence type="ECO:0000256" key="8">
    <source>
        <dbReference type="ARBA" id="ARBA00022777"/>
    </source>
</evidence>
<evidence type="ECO:0000256" key="4">
    <source>
        <dbReference type="ARBA" id="ARBA00015735"/>
    </source>
</evidence>
<dbReference type="Pfam" id="PF00672">
    <property type="entry name" value="HAMP"/>
    <property type="match status" value="1"/>
</dbReference>
<dbReference type="CDD" id="cd06225">
    <property type="entry name" value="HAMP"/>
    <property type="match status" value="1"/>
</dbReference>
<dbReference type="EMBL" id="BAAAXQ010000055">
    <property type="protein sequence ID" value="GAA3020292.1"/>
    <property type="molecule type" value="Genomic_DNA"/>
</dbReference>
<dbReference type="InterPro" id="IPR003594">
    <property type="entry name" value="HATPase_dom"/>
</dbReference>
<dbReference type="PROSITE" id="PS50109">
    <property type="entry name" value="HIS_KIN"/>
    <property type="match status" value="1"/>
</dbReference>
<evidence type="ECO:0000313" key="15">
    <source>
        <dbReference type="EMBL" id="GAA3020292.1"/>
    </source>
</evidence>
<keyword evidence="5" id="KW-0597">Phosphoprotein</keyword>
<keyword evidence="16" id="KW-1185">Reference proteome</keyword>
<feature type="transmembrane region" description="Helical" evidence="12">
    <location>
        <begin position="20"/>
        <end position="40"/>
    </location>
</feature>
<protein>
    <recommendedName>
        <fullName evidence="4">Signal transduction histidine-protein kinase ArlS</fullName>
        <ecNumber evidence="3">2.7.13.3</ecNumber>
    </recommendedName>
</protein>
<dbReference type="InterPro" id="IPR041610">
    <property type="entry name" value="ArlS_N"/>
</dbReference>
<evidence type="ECO:0000256" key="2">
    <source>
        <dbReference type="ARBA" id="ARBA00004141"/>
    </source>
</evidence>
<dbReference type="PROSITE" id="PS50885">
    <property type="entry name" value="HAMP"/>
    <property type="match status" value="1"/>
</dbReference>
<gene>
    <name evidence="15" type="ORF">GCM10019998_15670</name>
</gene>
<feature type="domain" description="HAMP" evidence="14">
    <location>
        <begin position="211"/>
        <end position="265"/>
    </location>
</feature>
<keyword evidence="8 15" id="KW-0418">Kinase</keyword>
<dbReference type="Pfam" id="PF00512">
    <property type="entry name" value="HisKA"/>
    <property type="match status" value="1"/>
</dbReference>
<evidence type="ECO:0000313" key="16">
    <source>
        <dbReference type="Proteomes" id="UP001501577"/>
    </source>
</evidence>
<dbReference type="Pfam" id="PF18719">
    <property type="entry name" value="ArlS_N"/>
    <property type="match status" value="1"/>
</dbReference>
<evidence type="ECO:0000256" key="12">
    <source>
        <dbReference type="SAM" id="Phobius"/>
    </source>
</evidence>
<comment type="catalytic activity">
    <reaction evidence="1">
        <text>ATP + protein L-histidine = ADP + protein N-phospho-L-histidine.</text>
        <dbReference type="EC" id="2.7.13.3"/>
    </reaction>
</comment>
<comment type="subcellular location">
    <subcellularLocation>
        <location evidence="2">Membrane</location>
        <topology evidence="2">Multi-pass membrane protein</topology>
    </subcellularLocation>
</comment>
<evidence type="ECO:0000256" key="10">
    <source>
        <dbReference type="ARBA" id="ARBA00023012"/>
    </source>
</evidence>
<evidence type="ECO:0000259" key="14">
    <source>
        <dbReference type="PROSITE" id="PS50885"/>
    </source>
</evidence>
<evidence type="ECO:0000256" key="1">
    <source>
        <dbReference type="ARBA" id="ARBA00000085"/>
    </source>
</evidence>
<evidence type="ECO:0000256" key="11">
    <source>
        <dbReference type="ARBA" id="ARBA00023136"/>
    </source>
</evidence>
<dbReference type="Pfam" id="PF02518">
    <property type="entry name" value="HATPase_c"/>
    <property type="match status" value="1"/>
</dbReference>
<dbReference type="PANTHER" id="PTHR45528:SF12">
    <property type="entry name" value="SENSOR HISTIDINE KINASE ARSS"/>
    <property type="match status" value="1"/>
</dbReference>
<reference evidence="16" key="1">
    <citation type="journal article" date="2019" name="Int. J. Syst. Evol. Microbiol.">
        <title>The Global Catalogue of Microorganisms (GCM) 10K type strain sequencing project: providing services to taxonomists for standard genome sequencing and annotation.</title>
        <authorList>
            <consortium name="The Broad Institute Genomics Platform"/>
            <consortium name="The Broad Institute Genome Sequencing Center for Infectious Disease"/>
            <person name="Wu L."/>
            <person name="Ma J."/>
        </authorList>
    </citation>
    <scope>NUCLEOTIDE SEQUENCE [LARGE SCALE GENOMIC DNA]</scope>
    <source>
        <strain evidence="16">JCM 8736</strain>
    </source>
</reference>